<evidence type="ECO:0000313" key="2">
    <source>
        <dbReference type="EMBL" id="BAD37945.1"/>
    </source>
</evidence>
<dbReference type="Proteomes" id="UP000000763">
    <property type="component" value="Chromosome 9"/>
</dbReference>
<accession>Q67UD4</accession>
<dbReference type="EMBL" id="AP005575">
    <property type="protein sequence ID" value="BAD38237.1"/>
    <property type="molecule type" value="Genomic_DNA"/>
</dbReference>
<feature type="region of interest" description="Disordered" evidence="1">
    <location>
        <begin position="55"/>
        <end position="101"/>
    </location>
</feature>
<reference evidence="4" key="4">
    <citation type="journal article" date="2008" name="Nucleic Acids Res.">
        <title>The rice annotation project database (RAP-DB): 2008 update.</title>
        <authorList>
            <consortium name="The rice annotation project (RAP)"/>
        </authorList>
    </citation>
    <scope>GENOME REANNOTATION</scope>
    <source>
        <strain evidence="4">cv. Nipponbare</strain>
    </source>
</reference>
<reference evidence="4" key="3">
    <citation type="journal article" date="2005" name="Nature">
        <title>The map-based sequence of the rice genome.</title>
        <authorList>
            <consortium name="International rice genome sequencing project (IRGSP)"/>
            <person name="Matsumoto T."/>
            <person name="Wu J."/>
            <person name="Kanamori H."/>
            <person name="Katayose Y."/>
            <person name="Fujisawa M."/>
            <person name="Namiki N."/>
            <person name="Mizuno H."/>
            <person name="Yamamoto K."/>
            <person name="Antonio B.A."/>
            <person name="Baba T."/>
            <person name="Sakata K."/>
            <person name="Nagamura Y."/>
            <person name="Aoki H."/>
            <person name="Arikawa K."/>
            <person name="Arita K."/>
            <person name="Bito T."/>
            <person name="Chiden Y."/>
            <person name="Fujitsuka N."/>
            <person name="Fukunaka R."/>
            <person name="Hamada M."/>
            <person name="Harada C."/>
            <person name="Hayashi A."/>
            <person name="Hijishita S."/>
            <person name="Honda M."/>
            <person name="Hosokawa S."/>
            <person name="Ichikawa Y."/>
            <person name="Idonuma A."/>
            <person name="Iijima M."/>
            <person name="Ikeda M."/>
            <person name="Ikeno M."/>
            <person name="Ito K."/>
            <person name="Ito S."/>
            <person name="Ito T."/>
            <person name="Ito Y."/>
            <person name="Ito Y."/>
            <person name="Iwabuchi A."/>
            <person name="Kamiya K."/>
            <person name="Karasawa W."/>
            <person name="Kurita K."/>
            <person name="Katagiri S."/>
            <person name="Kikuta A."/>
            <person name="Kobayashi H."/>
            <person name="Kobayashi N."/>
            <person name="Machita K."/>
            <person name="Maehara T."/>
            <person name="Masukawa M."/>
            <person name="Mizubayashi T."/>
            <person name="Mukai Y."/>
            <person name="Nagasaki H."/>
            <person name="Nagata Y."/>
            <person name="Naito S."/>
            <person name="Nakashima M."/>
            <person name="Nakama Y."/>
            <person name="Nakamichi Y."/>
            <person name="Nakamura M."/>
            <person name="Meguro A."/>
            <person name="Negishi M."/>
            <person name="Ohta I."/>
            <person name="Ohta T."/>
            <person name="Okamoto M."/>
            <person name="Ono N."/>
            <person name="Saji S."/>
            <person name="Sakaguchi M."/>
            <person name="Sakai K."/>
            <person name="Shibata M."/>
            <person name="Shimokawa T."/>
            <person name="Song J."/>
            <person name="Takazaki Y."/>
            <person name="Terasawa K."/>
            <person name="Tsugane M."/>
            <person name="Tsuji K."/>
            <person name="Ueda S."/>
            <person name="Waki K."/>
            <person name="Yamagata H."/>
            <person name="Yamamoto M."/>
            <person name="Yamamoto S."/>
            <person name="Yamane H."/>
            <person name="Yoshiki S."/>
            <person name="Yoshihara R."/>
            <person name="Yukawa K."/>
            <person name="Zhong H."/>
            <person name="Yano M."/>
            <person name="Yuan Q."/>
            <person name="Ouyang S."/>
            <person name="Liu J."/>
            <person name="Jones K.M."/>
            <person name="Gansberger K."/>
            <person name="Moffat K."/>
            <person name="Hill J."/>
            <person name="Bera J."/>
            <person name="Fadrosh D."/>
            <person name="Jin S."/>
            <person name="Johri S."/>
            <person name="Kim M."/>
            <person name="Overton L."/>
            <person name="Reardon M."/>
            <person name="Tsitrin T."/>
            <person name="Vuong H."/>
            <person name="Weaver B."/>
            <person name="Ciecko A."/>
            <person name="Tallon L."/>
            <person name="Jackson J."/>
            <person name="Pai G."/>
            <person name="Aken S.V."/>
            <person name="Utterback T."/>
            <person name="Reidmuller S."/>
            <person name="Feldblyum T."/>
            <person name="Hsiao J."/>
            <person name="Zismann V."/>
            <person name="Iobst S."/>
            <person name="de Vazeille A.R."/>
            <person name="Buell C.R."/>
            <person name="Ying K."/>
            <person name="Li Y."/>
            <person name="Lu T."/>
            <person name="Huang Y."/>
            <person name="Zhao Q."/>
            <person name="Feng Q."/>
            <person name="Zhang L."/>
            <person name="Zhu J."/>
            <person name="Weng Q."/>
            <person name="Mu J."/>
            <person name="Lu Y."/>
            <person name="Fan D."/>
            <person name="Liu Y."/>
            <person name="Guan J."/>
            <person name="Zhang Y."/>
            <person name="Yu S."/>
            <person name="Liu X."/>
            <person name="Zhang Y."/>
            <person name="Hong G."/>
            <person name="Han B."/>
            <person name="Choisne N."/>
            <person name="Demange N."/>
            <person name="Orjeda G."/>
            <person name="Samain S."/>
            <person name="Cattolico L."/>
            <person name="Pelletier E."/>
            <person name="Couloux A."/>
            <person name="Segurens B."/>
            <person name="Wincker P."/>
            <person name="D'Hont A."/>
            <person name="Scarpelli C."/>
            <person name="Weissenbach J."/>
            <person name="Salanoubat M."/>
            <person name="Quetier F."/>
            <person name="Yu Y."/>
            <person name="Kim H.R."/>
            <person name="Rambo T."/>
            <person name="Currie J."/>
            <person name="Collura K."/>
            <person name="Luo M."/>
            <person name="Yang T."/>
            <person name="Ammiraju J.S.S."/>
            <person name="Engler F."/>
            <person name="Soderlund C."/>
            <person name="Wing R.A."/>
            <person name="Palmer L.E."/>
            <person name="de la Bastide M."/>
            <person name="Spiegel L."/>
            <person name="Nascimento L."/>
            <person name="Zutavern T."/>
            <person name="O'Shaughnessy A."/>
            <person name="Dike S."/>
            <person name="Dedhia N."/>
            <person name="Preston R."/>
            <person name="Balija V."/>
            <person name="McCombie W.R."/>
            <person name="Chow T."/>
            <person name="Chen H."/>
            <person name="Chung M."/>
            <person name="Chen C."/>
            <person name="Shaw J."/>
            <person name="Wu H."/>
            <person name="Hsiao K."/>
            <person name="Chao Y."/>
            <person name="Chu M."/>
            <person name="Cheng C."/>
            <person name="Hour A."/>
            <person name="Lee P."/>
            <person name="Lin S."/>
            <person name="Lin Y."/>
            <person name="Liou J."/>
            <person name="Liu S."/>
            <person name="Hsing Y."/>
            <person name="Raghuvanshi S."/>
            <person name="Mohanty A."/>
            <person name="Bharti A.K."/>
            <person name="Gaur A."/>
            <person name="Gupta V."/>
            <person name="Kumar D."/>
            <person name="Ravi V."/>
            <person name="Vij S."/>
            <person name="Kapur A."/>
            <person name="Khurana P."/>
            <person name="Khurana P."/>
            <person name="Khurana J.P."/>
            <person name="Tyagi A.K."/>
            <person name="Gaikwad K."/>
            <person name="Singh A."/>
            <person name="Dalal V."/>
            <person name="Srivastava S."/>
            <person name="Dixit A."/>
            <person name="Pal A.K."/>
            <person name="Ghazi I.A."/>
            <person name="Yadav M."/>
            <person name="Pandit A."/>
            <person name="Bhargava A."/>
            <person name="Sureshbabu K."/>
            <person name="Batra K."/>
            <person name="Sharma T.R."/>
            <person name="Mohapatra T."/>
            <person name="Singh N.K."/>
            <person name="Messing J."/>
            <person name="Nelson A.B."/>
            <person name="Fuks G."/>
            <person name="Kavchok S."/>
            <person name="Keizer G."/>
            <person name="Linton E."/>
            <person name="Llaca V."/>
            <person name="Song R."/>
            <person name="Tanyolac B."/>
            <person name="Young S."/>
            <person name="Ho-Il K."/>
            <person name="Hahn J.H."/>
            <person name="Sangsakoo G."/>
            <person name="Vanavichit A."/>
            <person name="de Mattos Luiz.A.T."/>
            <person name="Zimmer P.D."/>
            <person name="Malone G."/>
            <person name="Dellagostin O."/>
            <person name="de Oliveira A.C."/>
            <person name="Bevan M."/>
            <person name="Bancroft I."/>
            <person name="Minx P."/>
            <person name="Cordum H."/>
            <person name="Wilson R."/>
            <person name="Cheng Z."/>
            <person name="Jin W."/>
            <person name="Jiang J."/>
            <person name="Leong S.A."/>
            <person name="Iwama H."/>
            <person name="Gojobori T."/>
            <person name="Itoh T."/>
            <person name="Niimura Y."/>
            <person name="Fujii Y."/>
            <person name="Habara T."/>
            <person name="Sakai H."/>
            <person name="Sato Y."/>
            <person name="Wilson G."/>
            <person name="Kumar K."/>
            <person name="McCouch S."/>
            <person name="Juretic N."/>
            <person name="Hoen D."/>
            <person name="Wright S."/>
            <person name="Bruskiewich R."/>
            <person name="Bureau T."/>
            <person name="Miyao A."/>
            <person name="Hirochika H."/>
            <person name="Nishikawa T."/>
            <person name="Kadowaki K."/>
            <person name="Sugiura M."/>
            <person name="Burr B."/>
            <person name="Sasaki T."/>
        </authorList>
    </citation>
    <scope>NUCLEOTIDE SEQUENCE [LARGE SCALE GENOMIC DNA]</scope>
    <source>
        <strain evidence="4">cv. Nipponbare</strain>
    </source>
</reference>
<evidence type="ECO:0000313" key="4">
    <source>
        <dbReference type="Proteomes" id="UP000000763"/>
    </source>
</evidence>
<feature type="compositionally biased region" description="Basic and acidic residues" evidence="1">
    <location>
        <begin position="77"/>
        <end position="86"/>
    </location>
</feature>
<dbReference type="AlphaFoldDB" id="Q67UD4"/>
<reference evidence="3" key="2">
    <citation type="submission" date="2002-07" db="EMBL/GenBank/DDBJ databases">
        <title>Oryza sativa nipponbare(GA3) genomic DNA, chromosome 9, BAC clone:OJ1596_C06.</title>
        <authorList>
            <person name="Sasaki T."/>
            <person name="Matsumoto T."/>
            <person name="Hattori M."/>
            <person name="Sakaki Y."/>
            <person name="Katayose Y."/>
        </authorList>
    </citation>
    <scope>NUCLEOTIDE SEQUENCE</scope>
</reference>
<reference evidence="2" key="1">
    <citation type="submission" date="2002-05" db="EMBL/GenBank/DDBJ databases">
        <title>Oryza sativa nipponbare(GA3) genomic DNA, chromosome 9, PAC clone:P0047B10.</title>
        <authorList>
            <person name="Sasaki T."/>
            <person name="Matsumoto T."/>
            <person name="Katayose Y."/>
        </authorList>
    </citation>
    <scope>NUCLEOTIDE SEQUENCE</scope>
</reference>
<proteinExistence type="predicted"/>
<protein>
    <submittedName>
        <fullName evidence="3">Uncharacterized protein</fullName>
    </submittedName>
</protein>
<evidence type="ECO:0000313" key="3">
    <source>
        <dbReference type="EMBL" id="BAD38237.1"/>
    </source>
</evidence>
<dbReference type="EMBL" id="AP005308">
    <property type="protein sequence ID" value="BAD37945.1"/>
    <property type="molecule type" value="Genomic_DNA"/>
</dbReference>
<name>Q67UD4_ORYSJ</name>
<evidence type="ECO:0000256" key="1">
    <source>
        <dbReference type="SAM" id="MobiDB-lite"/>
    </source>
</evidence>
<organism evidence="3 4">
    <name type="scientific">Oryza sativa subsp. japonica</name>
    <name type="common">Rice</name>
    <dbReference type="NCBI Taxonomy" id="39947"/>
    <lineage>
        <taxon>Eukaryota</taxon>
        <taxon>Viridiplantae</taxon>
        <taxon>Streptophyta</taxon>
        <taxon>Embryophyta</taxon>
        <taxon>Tracheophyta</taxon>
        <taxon>Spermatophyta</taxon>
        <taxon>Magnoliopsida</taxon>
        <taxon>Liliopsida</taxon>
        <taxon>Poales</taxon>
        <taxon>Poaceae</taxon>
        <taxon>BOP clade</taxon>
        <taxon>Oryzoideae</taxon>
        <taxon>Oryzeae</taxon>
        <taxon>Oryzinae</taxon>
        <taxon>Oryza</taxon>
        <taxon>Oryza sativa</taxon>
    </lineage>
</organism>
<sequence>MNQIRWRRASEDIVVTDRARPFETMDYLYQSFEKWKMQSQRSRIFDSLIIKKGIDQGKGGQETPGLFMPRLPGGSKIEPRAPERASWRLGPNPGDSGPILT</sequence>
<gene>
    <name evidence="3" type="ORF">OJ1596_C06.26</name>
    <name evidence="2" type="ORF">P0047B10.8</name>
</gene>